<sequence length="239" mass="25528">MRGRARQPTRGSPRSSRLSSRSSLVSAASRRRSSSPTVSPRTACSWAAPALQHKLGAVRPALARDPAQPHLGGLPPDAPPSARARAPPSPPRPRRGPRPAAARVRLRGARGGEPARGHVRPARHHVLRRGRRRGRRARDGRRAGRPRPVLPRAARLRHAPRAHGARLPGPVEEAAPAPAAAGGGVPPAHRGPSRRPAKAQWRAPGVRGHARGPPRAGGRARRCVRQRRRQASEAAAQAH</sequence>
<proteinExistence type="evidence at transcript level"/>
<organism evidence="2">
    <name type="scientific">Zea mays</name>
    <name type="common">Maize</name>
    <dbReference type="NCBI Taxonomy" id="4577"/>
    <lineage>
        <taxon>Eukaryota</taxon>
        <taxon>Viridiplantae</taxon>
        <taxon>Streptophyta</taxon>
        <taxon>Embryophyta</taxon>
        <taxon>Tracheophyta</taxon>
        <taxon>Spermatophyta</taxon>
        <taxon>Magnoliopsida</taxon>
        <taxon>Liliopsida</taxon>
        <taxon>Poales</taxon>
        <taxon>Poaceae</taxon>
        <taxon>PACMAD clade</taxon>
        <taxon>Panicoideae</taxon>
        <taxon>Andropogonodae</taxon>
        <taxon>Andropogoneae</taxon>
        <taxon>Tripsacinae</taxon>
        <taxon>Zea</taxon>
    </lineage>
</organism>
<feature type="compositionally biased region" description="Low complexity" evidence="1">
    <location>
        <begin position="165"/>
        <end position="180"/>
    </location>
</feature>
<accession>C4J6F8</accession>
<reference evidence="2" key="1">
    <citation type="journal article" date="2009" name="PLoS Genet.">
        <title>Sequencing, mapping, and analysis of 27,455 maize full-length cDNAs.</title>
        <authorList>
            <person name="Soderlund C."/>
            <person name="Descour A."/>
            <person name="Kudrna D."/>
            <person name="Bomhoff M."/>
            <person name="Boyd L."/>
            <person name="Currie J."/>
            <person name="Angelova A."/>
            <person name="Collura K."/>
            <person name="Wissotski M."/>
            <person name="Ashley E."/>
            <person name="Morrow D."/>
            <person name="Fernandes J."/>
            <person name="Walbot V."/>
            <person name="Yu Y."/>
        </authorList>
    </citation>
    <scope>NUCLEOTIDE SEQUENCE</scope>
    <source>
        <strain evidence="2">B73</strain>
    </source>
</reference>
<feature type="region of interest" description="Disordered" evidence="1">
    <location>
        <begin position="1"/>
        <end position="44"/>
    </location>
</feature>
<feature type="region of interest" description="Disordered" evidence="1">
    <location>
        <begin position="57"/>
        <end position="239"/>
    </location>
</feature>
<evidence type="ECO:0000256" key="1">
    <source>
        <dbReference type="SAM" id="MobiDB-lite"/>
    </source>
</evidence>
<dbReference type="AlphaFoldDB" id="C4J6F8"/>
<feature type="compositionally biased region" description="Basic residues" evidence="1">
    <location>
        <begin position="154"/>
        <end position="164"/>
    </location>
</feature>
<evidence type="ECO:0000313" key="2">
    <source>
        <dbReference type="EMBL" id="ACR36758.1"/>
    </source>
</evidence>
<feature type="compositionally biased region" description="Basic residues" evidence="1">
    <location>
        <begin position="117"/>
        <end position="145"/>
    </location>
</feature>
<feature type="compositionally biased region" description="Low complexity" evidence="1">
    <location>
        <begin position="12"/>
        <end position="42"/>
    </location>
</feature>
<feature type="compositionally biased region" description="Basic residues" evidence="1">
    <location>
        <begin position="208"/>
        <end position="229"/>
    </location>
</feature>
<name>C4J6F8_MAIZE</name>
<dbReference type="EMBL" id="BT086405">
    <property type="protein sequence ID" value="ACR36758.1"/>
    <property type="molecule type" value="mRNA"/>
</dbReference>
<protein>
    <submittedName>
        <fullName evidence="2">Uncharacterized protein</fullName>
    </submittedName>
</protein>